<evidence type="ECO:0000256" key="1">
    <source>
        <dbReference type="SAM" id="SignalP"/>
    </source>
</evidence>
<dbReference type="SUPFAM" id="SSF53822">
    <property type="entry name" value="Periplasmic binding protein-like I"/>
    <property type="match status" value="1"/>
</dbReference>
<dbReference type="PANTHER" id="PTHR30483:SF6">
    <property type="entry name" value="PERIPLASMIC BINDING PROTEIN OF ABC TRANSPORTER FOR NATURAL AMINO ACIDS"/>
    <property type="match status" value="1"/>
</dbReference>
<dbReference type="Gene3D" id="3.40.50.2300">
    <property type="match status" value="2"/>
</dbReference>
<dbReference type="Gene3D" id="1.25.40.10">
    <property type="entry name" value="Tetratricopeptide repeat domain"/>
    <property type="match status" value="1"/>
</dbReference>
<dbReference type="AlphaFoldDB" id="A0A840TJP1"/>
<organism evidence="2 3">
    <name type="scientific">Rhabdobacter roseus</name>
    <dbReference type="NCBI Taxonomy" id="1655419"/>
    <lineage>
        <taxon>Bacteria</taxon>
        <taxon>Pseudomonadati</taxon>
        <taxon>Bacteroidota</taxon>
        <taxon>Cytophagia</taxon>
        <taxon>Cytophagales</taxon>
        <taxon>Cytophagaceae</taxon>
        <taxon>Rhabdobacter</taxon>
    </lineage>
</organism>
<name>A0A840TJP1_9BACT</name>
<dbReference type="RefSeq" id="WP_184173210.1">
    <property type="nucleotide sequence ID" value="NZ_JACHGF010000002.1"/>
</dbReference>
<comment type="caution">
    <text evidence="2">The sequence shown here is derived from an EMBL/GenBank/DDBJ whole genome shotgun (WGS) entry which is preliminary data.</text>
</comment>
<gene>
    <name evidence="2" type="ORF">HNQ92_001770</name>
</gene>
<dbReference type="CDD" id="cd06268">
    <property type="entry name" value="PBP1_ABC_transporter_LIVBP-like"/>
    <property type="match status" value="1"/>
</dbReference>
<evidence type="ECO:0000313" key="2">
    <source>
        <dbReference type="EMBL" id="MBB5283644.1"/>
    </source>
</evidence>
<feature type="chain" id="PRO_5032352580" evidence="1">
    <location>
        <begin position="19"/>
        <end position="566"/>
    </location>
</feature>
<dbReference type="InterPro" id="IPR028082">
    <property type="entry name" value="Peripla_BP_I"/>
</dbReference>
<dbReference type="Proteomes" id="UP000557307">
    <property type="component" value="Unassembled WGS sequence"/>
</dbReference>
<keyword evidence="3" id="KW-1185">Reference proteome</keyword>
<feature type="signal peptide" evidence="1">
    <location>
        <begin position="1"/>
        <end position="18"/>
    </location>
</feature>
<reference evidence="2 3" key="1">
    <citation type="submission" date="2020-08" db="EMBL/GenBank/DDBJ databases">
        <title>Genomic Encyclopedia of Type Strains, Phase IV (KMG-IV): sequencing the most valuable type-strain genomes for metagenomic binning, comparative biology and taxonomic classification.</title>
        <authorList>
            <person name="Goeker M."/>
        </authorList>
    </citation>
    <scope>NUCLEOTIDE SEQUENCE [LARGE SCALE GENOMIC DNA]</scope>
    <source>
        <strain evidence="2 3">DSM 105074</strain>
    </source>
</reference>
<dbReference type="SUPFAM" id="SSF48452">
    <property type="entry name" value="TPR-like"/>
    <property type="match status" value="1"/>
</dbReference>
<sequence>MKRILLLLILYGTSTSYAQLTGQNDRKYHEAVGLYNQGRYEQAMERLRPLTSSRSDEAIVPYAHYYYALAAHKLNKYQESNLMLRQLLSRYGTWERKDEAYYLLGANSLSLGQLNEGLDYLKVIGDANLGKDVQGLKQFHLAQVKDLPRLKVLQKEFPSDRVVAEALVSLIQKVSTDKADLELSDRLTNRFNIDQAQSTQPADRSSVKSEPKASNKWEKGYFNVSVLLPFRLEEFHTAKRTRSNQYAYDFYEGMQLARQQLKNEGVLINLYAYDISNEEDRMLNLLNNALFRQSDLIMGPLYPKTYALTAQFSAENNVLMVNPLATDGTLLEGSPYAYLAHPSISYQMQQAAQLARSLTPRLAAAIYYGSTPKDSAMANAYEREVLSKGGKVLQKVMIGSQPEAINTKMSFFQNEKPTHLLLASTDARAGAAFMSVLDGRELDNVPVIATASSFDFQRSRPHSYGNRLHLIETDYVDISKESIRRFQKQYFEATNTLPSVYSYQGYDQLLFFGRMVAKYKDKLPDGLGIRRYDEDYLLSGFDFTKARENQITPILKYNDARWVPIR</sequence>
<proteinExistence type="predicted"/>
<dbReference type="InterPro" id="IPR011990">
    <property type="entry name" value="TPR-like_helical_dom_sf"/>
</dbReference>
<dbReference type="InterPro" id="IPR051010">
    <property type="entry name" value="BCAA_transport"/>
</dbReference>
<protein>
    <submittedName>
        <fullName evidence="2">ABC-type branched-subunit amino acid transport system substrate-binding protein</fullName>
    </submittedName>
</protein>
<dbReference type="EMBL" id="JACHGF010000002">
    <property type="protein sequence ID" value="MBB5283644.1"/>
    <property type="molecule type" value="Genomic_DNA"/>
</dbReference>
<evidence type="ECO:0000313" key="3">
    <source>
        <dbReference type="Proteomes" id="UP000557307"/>
    </source>
</evidence>
<accession>A0A840TJP1</accession>
<dbReference type="PANTHER" id="PTHR30483">
    <property type="entry name" value="LEUCINE-SPECIFIC-BINDING PROTEIN"/>
    <property type="match status" value="1"/>
</dbReference>
<keyword evidence="1" id="KW-0732">Signal</keyword>